<name>A0A9J5YGY3_SOLCO</name>
<dbReference type="AlphaFoldDB" id="A0A9J5YGY3"/>
<comment type="caution">
    <text evidence="1">The sequence shown here is derived from an EMBL/GenBank/DDBJ whole genome shotgun (WGS) entry which is preliminary data.</text>
</comment>
<sequence length="60" mass="7045">MTSEIRSRYPLGANRVKPPFLCNIARKPHMRDCLFNLSLLANDEFERPLPPTYKKKNQID</sequence>
<evidence type="ECO:0000313" key="2">
    <source>
        <dbReference type="Proteomes" id="UP000824120"/>
    </source>
</evidence>
<protein>
    <submittedName>
        <fullName evidence="1">Uncharacterized protein</fullName>
    </submittedName>
</protein>
<gene>
    <name evidence="1" type="ORF">H5410_030266</name>
</gene>
<proteinExistence type="predicted"/>
<accession>A0A9J5YGY3</accession>
<organism evidence="1 2">
    <name type="scientific">Solanum commersonii</name>
    <name type="common">Commerson's wild potato</name>
    <name type="synonym">Commerson's nightshade</name>
    <dbReference type="NCBI Taxonomy" id="4109"/>
    <lineage>
        <taxon>Eukaryota</taxon>
        <taxon>Viridiplantae</taxon>
        <taxon>Streptophyta</taxon>
        <taxon>Embryophyta</taxon>
        <taxon>Tracheophyta</taxon>
        <taxon>Spermatophyta</taxon>
        <taxon>Magnoliopsida</taxon>
        <taxon>eudicotyledons</taxon>
        <taxon>Gunneridae</taxon>
        <taxon>Pentapetalae</taxon>
        <taxon>asterids</taxon>
        <taxon>lamiids</taxon>
        <taxon>Solanales</taxon>
        <taxon>Solanaceae</taxon>
        <taxon>Solanoideae</taxon>
        <taxon>Solaneae</taxon>
        <taxon>Solanum</taxon>
    </lineage>
</organism>
<keyword evidence="2" id="KW-1185">Reference proteome</keyword>
<dbReference type="Proteomes" id="UP000824120">
    <property type="component" value="Chromosome 6"/>
</dbReference>
<reference evidence="1 2" key="1">
    <citation type="submission" date="2020-09" db="EMBL/GenBank/DDBJ databases">
        <title>De no assembly of potato wild relative species, Solanum commersonii.</title>
        <authorList>
            <person name="Cho K."/>
        </authorList>
    </citation>
    <scope>NUCLEOTIDE SEQUENCE [LARGE SCALE GENOMIC DNA]</scope>
    <source>
        <strain evidence="1">LZ3.2</strain>
        <tissue evidence="1">Leaf</tissue>
    </source>
</reference>
<evidence type="ECO:0000313" key="1">
    <source>
        <dbReference type="EMBL" id="KAG5598896.1"/>
    </source>
</evidence>
<dbReference type="EMBL" id="JACXVP010000006">
    <property type="protein sequence ID" value="KAG5598896.1"/>
    <property type="molecule type" value="Genomic_DNA"/>
</dbReference>